<organism evidence="2 3">
    <name type="scientific">Trichoglossum hirsutum</name>
    <dbReference type="NCBI Taxonomy" id="265104"/>
    <lineage>
        <taxon>Eukaryota</taxon>
        <taxon>Fungi</taxon>
        <taxon>Dikarya</taxon>
        <taxon>Ascomycota</taxon>
        <taxon>Pezizomycotina</taxon>
        <taxon>Geoglossomycetes</taxon>
        <taxon>Geoglossales</taxon>
        <taxon>Geoglossaceae</taxon>
        <taxon>Trichoglossum</taxon>
    </lineage>
</organism>
<protein>
    <submittedName>
        <fullName evidence="2">Uncharacterized protein</fullName>
    </submittedName>
</protein>
<comment type="caution">
    <text evidence="2">The sequence shown here is derived from an EMBL/GenBank/DDBJ whole genome shotgun (WGS) entry which is preliminary data.</text>
</comment>
<feature type="compositionally biased region" description="Gly residues" evidence="1">
    <location>
        <begin position="283"/>
        <end position="294"/>
    </location>
</feature>
<gene>
    <name evidence="2" type="ORF">GP486_008616</name>
</gene>
<proteinExistence type="predicted"/>
<dbReference type="EMBL" id="JAGHQM010003600">
    <property type="protein sequence ID" value="KAH0542767.1"/>
    <property type="molecule type" value="Genomic_DNA"/>
</dbReference>
<evidence type="ECO:0000256" key="1">
    <source>
        <dbReference type="SAM" id="MobiDB-lite"/>
    </source>
</evidence>
<accession>A0A9P8L449</accession>
<name>A0A9P8L449_9PEZI</name>
<feature type="compositionally biased region" description="Basic residues" evidence="1">
    <location>
        <begin position="22"/>
        <end position="31"/>
    </location>
</feature>
<dbReference type="InterPro" id="IPR014848">
    <property type="entry name" value="Rgp1"/>
</dbReference>
<reference evidence="2" key="1">
    <citation type="submission" date="2021-03" db="EMBL/GenBank/DDBJ databases">
        <title>Comparative genomics and phylogenomic investigation of the class Geoglossomycetes provide insights into ecological specialization and systematics.</title>
        <authorList>
            <person name="Melie T."/>
            <person name="Pirro S."/>
            <person name="Miller A.N."/>
            <person name="Quandt A."/>
        </authorList>
    </citation>
    <scope>NUCLEOTIDE SEQUENCE</scope>
    <source>
        <strain evidence="2">CAQ_001_2017</strain>
    </source>
</reference>
<feature type="compositionally biased region" description="Acidic residues" evidence="1">
    <location>
        <begin position="260"/>
        <end position="280"/>
    </location>
</feature>
<evidence type="ECO:0000313" key="3">
    <source>
        <dbReference type="Proteomes" id="UP000750711"/>
    </source>
</evidence>
<feature type="region of interest" description="Disordered" evidence="1">
    <location>
        <begin position="17"/>
        <end position="41"/>
    </location>
</feature>
<dbReference type="AlphaFoldDB" id="A0A9P8L449"/>
<feature type="region of interest" description="Disordered" evidence="1">
    <location>
        <begin position="57"/>
        <end position="83"/>
    </location>
</feature>
<keyword evidence="3" id="KW-1185">Reference proteome</keyword>
<feature type="region of interest" description="Disordered" evidence="1">
    <location>
        <begin position="237"/>
        <end position="296"/>
    </location>
</feature>
<sequence>MSPYIILKDRARTSSIDSTASWKKKRRRKKNNNNNKHQDSSYEDFMSYVDSLLSKPHRNSSTGLIPPQLSPTVVSSSGGHSRRGSMIEELSAKEAIDLAILRGNTSSLSSSSSGRSANRFEVARNGRRVAVLTLGRPAYRLGETIIAVVDFSNAEIPCYALHAALETSETVDPAIALRSAASVHRVTRRTHGSHSESTLFARRVVFAPTIPVTATPEFATTGVSLEWKMRVEFVTPKISSSSPSSSSPGGGNNGNNNNNDDYDDYYDDDNDDDDDDDDDSAGWRGGGGSGGGGALLEEVQRDDRGGVILAAVESMACESFEVAVPVRVYGAVVGGVKDEGAGTTEGFAV</sequence>
<dbReference type="PANTHER" id="PTHR12507">
    <property type="entry name" value="REDUCED GROWTH PHENOTYPE 1 RGP1, YEAST -RELATED"/>
    <property type="match status" value="1"/>
</dbReference>
<dbReference type="Pfam" id="PF08737">
    <property type="entry name" value="Rgp1"/>
    <property type="match status" value="1"/>
</dbReference>
<evidence type="ECO:0000313" key="2">
    <source>
        <dbReference type="EMBL" id="KAH0542767.1"/>
    </source>
</evidence>
<dbReference type="Proteomes" id="UP000750711">
    <property type="component" value="Unassembled WGS sequence"/>
</dbReference>